<protein>
    <submittedName>
        <fullName evidence="1">Uncharacterized protein</fullName>
    </submittedName>
</protein>
<evidence type="ECO:0000313" key="2">
    <source>
        <dbReference type="Proteomes" id="UP001060215"/>
    </source>
</evidence>
<dbReference type="EMBL" id="CM045760">
    <property type="protein sequence ID" value="KAI8024980.1"/>
    <property type="molecule type" value="Genomic_DNA"/>
</dbReference>
<sequence length="205" mass="22755">MFNIFNEVADLATSCDNKCDKVVEQLRELKGELKEEVDVVSGSNKFGSMSTQNASSSYGDGVLNSKESTTILDPIVVRQKGRPPCKKKQSMLEKTIKKKQRVKTKTKTKTTSTSSQGNIEQSEFSAPSHMGFVDFGTQESIKINESEMLAPSFGQQNMLQGHLSSQGHHHPSQSWTLGNSSFTKMLNDMAQSQSENPERDKDERS</sequence>
<evidence type="ECO:0000313" key="1">
    <source>
        <dbReference type="EMBL" id="KAI8024980.1"/>
    </source>
</evidence>
<proteinExistence type="predicted"/>
<name>A0ACC0IHP5_9ERIC</name>
<organism evidence="1 2">
    <name type="scientific">Camellia lanceoleosa</name>
    <dbReference type="NCBI Taxonomy" id="1840588"/>
    <lineage>
        <taxon>Eukaryota</taxon>
        <taxon>Viridiplantae</taxon>
        <taxon>Streptophyta</taxon>
        <taxon>Embryophyta</taxon>
        <taxon>Tracheophyta</taxon>
        <taxon>Spermatophyta</taxon>
        <taxon>Magnoliopsida</taxon>
        <taxon>eudicotyledons</taxon>
        <taxon>Gunneridae</taxon>
        <taxon>Pentapetalae</taxon>
        <taxon>asterids</taxon>
        <taxon>Ericales</taxon>
        <taxon>Theaceae</taxon>
        <taxon>Camellia</taxon>
    </lineage>
</organism>
<accession>A0ACC0IHP5</accession>
<gene>
    <name evidence="1" type="ORF">LOK49_LG02G00947</name>
</gene>
<keyword evidence="2" id="KW-1185">Reference proteome</keyword>
<dbReference type="Proteomes" id="UP001060215">
    <property type="component" value="Chromosome 3"/>
</dbReference>
<reference evidence="1 2" key="1">
    <citation type="journal article" date="2022" name="Plant J.">
        <title>Chromosome-level genome of Camellia lanceoleosa provides a valuable resource for understanding genome evolution and self-incompatibility.</title>
        <authorList>
            <person name="Gong W."/>
            <person name="Xiao S."/>
            <person name="Wang L."/>
            <person name="Liao Z."/>
            <person name="Chang Y."/>
            <person name="Mo W."/>
            <person name="Hu G."/>
            <person name="Li W."/>
            <person name="Zhao G."/>
            <person name="Zhu H."/>
            <person name="Hu X."/>
            <person name="Ji K."/>
            <person name="Xiang X."/>
            <person name="Song Q."/>
            <person name="Yuan D."/>
            <person name="Jin S."/>
            <person name="Zhang L."/>
        </authorList>
    </citation>
    <scope>NUCLEOTIDE SEQUENCE [LARGE SCALE GENOMIC DNA]</scope>
    <source>
        <strain evidence="1">SQ_2022a</strain>
    </source>
</reference>
<comment type="caution">
    <text evidence="1">The sequence shown here is derived from an EMBL/GenBank/DDBJ whole genome shotgun (WGS) entry which is preliminary data.</text>
</comment>